<dbReference type="Pfam" id="PF07690">
    <property type="entry name" value="MFS_1"/>
    <property type="match status" value="1"/>
</dbReference>
<evidence type="ECO:0000256" key="2">
    <source>
        <dbReference type="ARBA" id="ARBA00022448"/>
    </source>
</evidence>
<feature type="transmembrane region" description="Helical" evidence="6">
    <location>
        <begin position="492"/>
        <end position="515"/>
    </location>
</feature>
<dbReference type="Gene3D" id="1.20.1250.20">
    <property type="entry name" value="MFS general substrate transporter like domains"/>
    <property type="match status" value="2"/>
</dbReference>
<sequence>MHGSPAVQVIPVIHSAQKIYDFDNFFININRPAEELKWHSKMDVESSTKTEASQEVENLTPVEDKRLDRIYRHLDFRIIPALWCLYFLTSFGGSAYGNTLTMNFETGHSLKQTLNLTAHDTSVASALEYVGFILFDLPMNLAMTKMSPQVWLSRMVVSVGLLYICYAALKNAEGLIAIRFFSGVAGAGVWPGMTYYISLWYPEHRTARRIGYYFTAAQLSASAAGLVAAGFQKMNMTRNMEGWKWLFIIYGAITMFVGFTLIWWLPDRPSHLASPKKSFLPKKVATFFRSPQPLTGENRLIHEQDMKARYTKITWGWKDVLKVISDLRTWPLIIMYFGVVGTGFGLAVFGTTLISALNTNLSGIDVSLLYAPIWLFDLGGILLVTPFADKFKGLRPVLFSASTLIIIVGLIVTTYAHGFWHRYAGLLICGFGLGPTVPITMTMSSEIMLPAYGDVGTAVAAALVSGLGNLGSVTATYALYSGWPADAARLYQYSNMMLVLMLGVSIVSCAVLQFMRWKWYQ</sequence>
<dbReference type="InterPro" id="IPR020846">
    <property type="entry name" value="MFS_dom"/>
</dbReference>
<evidence type="ECO:0000259" key="7">
    <source>
        <dbReference type="PROSITE" id="PS50850"/>
    </source>
</evidence>
<dbReference type="PANTHER" id="PTHR43791">
    <property type="entry name" value="PERMEASE-RELATED"/>
    <property type="match status" value="1"/>
</dbReference>
<feature type="transmembrane region" description="Helical" evidence="6">
    <location>
        <begin position="368"/>
        <end position="385"/>
    </location>
</feature>
<name>A0AAN6DE74_PICAN</name>
<evidence type="ECO:0000313" key="8">
    <source>
        <dbReference type="EMBL" id="KAG7817162.1"/>
    </source>
</evidence>
<evidence type="ECO:0000256" key="5">
    <source>
        <dbReference type="ARBA" id="ARBA00023136"/>
    </source>
</evidence>
<accession>A0AAN6DE74</accession>
<keyword evidence="5 6" id="KW-0472">Membrane</keyword>
<dbReference type="FunFam" id="1.20.1250.20:FF:000399">
    <property type="entry name" value="MFS general substrate transporter"/>
    <property type="match status" value="1"/>
</dbReference>
<evidence type="ECO:0000313" key="9">
    <source>
        <dbReference type="Proteomes" id="UP001196530"/>
    </source>
</evidence>
<evidence type="ECO:0000256" key="1">
    <source>
        <dbReference type="ARBA" id="ARBA00004141"/>
    </source>
</evidence>
<dbReference type="PROSITE" id="PS50850">
    <property type="entry name" value="MFS"/>
    <property type="match status" value="1"/>
</dbReference>
<dbReference type="AlphaFoldDB" id="A0AAN6DE74"/>
<reference evidence="8" key="1">
    <citation type="journal article" date="2021" name="G3 (Bethesda)">
        <title>Genomic diversity, chromosomal rearrangements, and interspecies hybridization in the ogataea polymorpha species complex.</title>
        <authorList>
            <person name="Hanson S.J."/>
            <person name="Cinneide E.O."/>
            <person name="Salzberg L.I."/>
            <person name="Wolfe K.H."/>
            <person name="McGowan J."/>
            <person name="Fitzpatrick D.A."/>
            <person name="Matlin K."/>
        </authorList>
    </citation>
    <scope>NUCLEOTIDE SEQUENCE</scope>
    <source>
        <strain evidence="8">61-244</strain>
    </source>
</reference>
<keyword evidence="3 6" id="KW-0812">Transmembrane</keyword>
<gene>
    <name evidence="8" type="ORF">KL928_003897</name>
</gene>
<feature type="transmembrane region" description="Helical" evidence="6">
    <location>
        <begin position="397"/>
        <end position="417"/>
    </location>
</feature>
<organism evidence="8 9">
    <name type="scientific">Pichia angusta</name>
    <name type="common">Yeast</name>
    <name type="synonym">Hansenula polymorpha</name>
    <dbReference type="NCBI Taxonomy" id="870730"/>
    <lineage>
        <taxon>Eukaryota</taxon>
        <taxon>Fungi</taxon>
        <taxon>Dikarya</taxon>
        <taxon>Ascomycota</taxon>
        <taxon>Saccharomycotina</taxon>
        <taxon>Pichiomycetes</taxon>
        <taxon>Pichiales</taxon>
        <taxon>Pichiaceae</taxon>
        <taxon>Ogataea</taxon>
    </lineage>
</organism>
<feature type="domain" description="Major facilitator superfamily (MFS) profile" evidence="7">
    <location>
        <begin position="78"/>
        <end position="520"/>
    </location>
</feature>
<comment type="caution">
    <text evidence="8">The sequence shown here is derived from an EMBL/GenBank/DDBJ whole genome shotgun (WGS) entry which is preliminary data.</text>
</comment>
<feature type="transmembrane region" description="Helical" evidence="6">
    <location>
        <begin position="175"/>
        <end position="198"/>
    </location>
</feature>
<feature type="transmembrane region" description="Helical" evidence="6">
    <location>
        <begin position="151"/>
        <end position="169"/>
    </location>
</feature>
<dbReference type="EMBL" id="JAHLUX010000008">
    <property type="protein sequence ID" value="KAG7817162.1"/>
    <property type="molecule type" value="Genomic_DNA"/>
</dbReference>
<dbReference type="GO" id="GO:1901604">
    <property type="term" value="F:dethiobiotin transmembrane transporter activity"/>
    <property type="evidence" value="ECO:0007669"/>
    <property type="project" value="TreeGrafter"/>
</dbReference>
<comment type="subcellular location">
    <subcellularLocation>
        <location evidence="1">Membrane</location>
        <topology evidence="1">Multi-pass membrane protein</topology>
    </subcellularLocation>
</comment>
<feature type="transmembrane region" description="Helical" evidence="6">
    <location>
        <begin position="243"/>
        <end position="265"/>
    </location>
</feature>
<dbReference type="GO" id="GO:1905135">
    <property type="term" value="P:biotin import across plasma membrane"/>
    <property type="evidence" value="ECO:0007669"/>
    <property type="project" value="TreeGrafter"/>
</dbReference>
<feature type="transmembrane region" description="Helical" evidence="6">
    <location>
        <begin position="210"/>
        <end position="231"/>
    </location>
</feature>
<feature type="transmembrane region" description="Helical" evidence="6">
    <location>
        <begin position="74"/>
        <end position="96"/>
    </location>
</feature>
<feature type="transmembrane region" description="Helical" evidence="6">
    <location>
        <begin position="455"/>
        <end position="480"/>
    </location>
</feature>
<feature type="transmembrane region" description="Helical" evidence="6">
    <location>
        <begin position="332"/>
        <end position="356"/>
    </location>
</feature>
<dbReference type="Proteomes" id="UP001196530">
    <property type="component" value="Unassembled WGS sequence"/>
</dbReference>
<evidence type="ECO:0000256" key="3">
    <source>
        <dbReference type="ARBA" id="ARBA00022692"/>
    </source>
</evidence>
<dbReference type="GO" id="GO:0005886">
    <property type="term" value="C:plasma membrane"/>
    <property type="evidence" value="ECO:0007669"/>
    <property type="project" value="TreeGrafter"/>
</dbReference>
<dbReference type="GO" id="GO:0015225">
    <property type="term" value="F:biotin transmembrane transporter activity"/>
    <property type="evidence" value="ECO:0007669"/>
    <property type="project" value="TreeGrafter"/>
</dbReference>
<dbReference type="PANTHER" id="PTHR43791:SF33">
    <property type="entry name" value="VITAMIN H TRANSPORTER 1"/>
    <property type="match status" value="1"/>
</dbReference>
<feature type="transmembrane region" description="Helical" evidence="6">
    <location>
        <begin position="116"/>
        <end position="139"/>
    </location>
</feature>
<dbReference type="GO" id="GO:0015295">
    <property type="term" value="F:solute:proton symporter activity"/>
    <property type="evidence" value="ECO:0007669"/>
    <property type="project" value="TreeGrafter"/>
</dbReference>
<keyword evidence="2" id="KW-0813">Transport</keyword>
<dbReference type="GeneID" id="66127948"/>
<dbReference type="InterPro" id="IPR036259">
    <property type="entry name" value="MFS_trans_sf"/>
</dbReference>
<dbReference type="RefSeq" id="XP_043058591.1">
    <property type="nucleotide sequence ID" value="XM_043204534.1"/>
</dbReference>
<proteinExistence type="predicted"/>
<dbReference type="SUPFAM" id="SSF103473">
    <property type="entry name" value="MFS general substrate transporter"/>
    <property type="match status" value="1"/>
</dbReference>
<keyword evidence="4 6" id="KW-1133">Transmembrane helix</keyword>
<protein>
    <recommendedName>
        <fullName evidence="7">Major facilitator superfamily (MFS) profile domain-containing protein</fullName>
    </recommendedName>
</protein>
<feature type="transmembrane region" description="Helical" evidence="6">
    <location>
        <begin position="423"/>
        <end position="443"/>
    </location>
</feature>
<dbReference type="InterPro" id="IPR011701">
    <property type="entry name" value="MFS"/>
</dbReference>
<evidence type="ECO:0000256" key="4">
    <source>
        <dbReference type="ARBA" id="ARBA00022989"/>
    </source>
</evidence>
<evidence type="ECO:0000256" key="6">
    <source>
        <dbReference type="SAM" id="Phobius"/>
    </source>
</evidence>